<dbReference type="EMBL" id="WIUZ02000013">
    <property type="protein sequence ID" value="KAF9781507.1"/>
    <property type="molecule type" value="Genomic_DNA"/>
</dbReference>
<evidence type="ECO:0008006" key="3">
    <source>
        <dbReference type="Google" id="ProtNLM"/>
    </source>
</evidence>
<dbReference type="OrthoDB" id="2938294at2759"/>
<evidence type="ECO:0000313" key="1">
    <source>
        <dbReference type="EMBL" id="KAF9781507.1"/>
    </source>
</evidence>
<reference evidence="1" key="1">
    <citation type="journal article" date="2020" name="Nat. Commun.">
        <title>Large-scale genome sequencing of mycorrhizal fungi provides insights into the early evolution of symbiotic traits.</title>
        <authorList>
            <person name="Miyauchi S."/>
            <person name="Kiss E."/>
            <person name="Kuo A."/>
            <person name="Drula E."/>
            <person name="Kohler A."/>
            <person name="Sanchez-Garcia M."/>
            <person name="Morin E."/>
            <person name="Andreopoulos B."/>
            <person name="Barry K.W."/>
            <person name="Bonito G."/>
            <person name="Buee M."/>
            <person name="Carver A."/>
            <person name="Chen C."/>
            <person name="Cichocki N."/>
            <person name="Clum A."/>
            <person name="Culley D."/>
            <person name="Crous P.W."/>
            <person name="Fauchery L."/>
            <person name="Girlanda M."/>
            <person name="Hayes R.D."/>
            <person name="Keri Z."/>
            <person name="LaButti K."/>
            <person name="Lipzen A."/>
            <person name="Lombard V."/>
            <person name="Magnuson J."/>
            <person name="Maillard F."/>
            <person name="Murat C."/>
            <person name="Nolan M."/>
            <person name="Ohm R.A."/>
            <person name="Pangilinan J."/>
            <person name="Pereira M.F."/>
            <person name="Perotto S."/>
            <person name="Peter M."/>
            <person name="Pfister S."/>
            <person name="Riley R."/>
            <person name="Sitrit Y."/>
            <person name="Stielow J.B."/>
            <person name="Szollosi G."/>
            <person name="Zifcakova L."/>
            <person name="Stursova M."/>
            <person name="Spatafora J.W."/>
            <person name="Tedersoo L."/>
            <person name="Vaario L.M."/>
            <person name="Yamada A."/>
            <person name="Yan M."/>
            <person name="Wang P."/>
            <person name="Xu J."/>
            <person name="Bruns T."/>
            <person name="Baldrian P."/>
            <person name="Vilgalys R."/>
            <person name="Dunand C."/>
            <person name="Henrissat B."/>
            <person name="Grigoriev I.V."/>
            <person name="Hibbett D."/>
            <person name="Nagy L.G."/>
            <person name="Martin F.M."/>
        </authorList>
    </citation>
    <scope>NUCLEOTIDE SEQUENCE</scope>
    <source>
        <strain evidence="1">UH-Tt-Lm1</strain>
    </source>
</reference>
<accession>A0A9P6H8F1</accession>
<proteinExistence type="predicted"/>
<organism evidence="1 2">
    <name type="scientific">Thelephora terrestris</name>
    <dbReference type="NCBI Taxonomy" id="56493"/>
    <lineage>
        <taxon>Eukaryota</taxon>
        <taxon>Fungi</taxon>
        <taxon>Dikarya</taxon>
        <taxon>Basidiomycota</taxon>
        <taxon>Agaricomycotina</taxon>
        <taxon>Agaricomycetes</taxon>
        <taxon>Thelephorales</taxon>
        <taxon>Thelephoraceae</taxon>
        <taxon>Thelephora</taxon>
    </lineage>
</organism>
<evidence type="ECO:0000313" key="2">
    <source>
        <dbReference type="Proteomes" id="UP000736335"/>
    </source>
</evidence>
<name>A0A9P6H8F1_9AGAM</name>
<protein>
    <recommendedName>
        <fullName evidence="3">BTB domain-containing protein</fullName>
    </recommendedName>
</protein>
<keyword evidence="2" id="KW-1185">Reference proteome</keyword>
<dbReference type="Proteomes" id="UP000736335">
    <property type="component" value="Unassembled WGS sequence"/>
</dbReference>
<comment type="caution">
    <text evidence="1">The sequence shown here is derived from an EMBL/GenBank/DDBJ whole genome shotgun (WGS) entry which is preliminary data.</text>
</comment>
<gene>
    <name evidence="1" type="ORF">BJ322DRAFT_1022920</name>
</gene>
<sequence>MPLTPPPTQNSQEQWVIRRNGQAIRHAHFYDTGKTLRDPVILRAEDTLYRQSAHSLSRVSNFFASAFSISGITSPEEGTSDDCPIFLPSSVTCADFEVLLWFQIERWSVQSLYNYAFDHFKRKFESGNIHPAVVLVRALASPDISLSSWSVNLDIILHMSVVDIGAIGRMKERLLDTRTALCTPPPDIHDQGTCLGTSRTLCSASWRSFWASEVVPQLLGTNGKDASRLQDVRDGVTNAKVPGMTGKCITQTITGATGKPAWKAEVKITDGAVKLLMVEERGMLAAGDISDDEVKMAE</sequence>
<dbReference type="AlphaFoldDB" id="A0A9P6H8F1"/>
<reference evidence="1" key="2">
    <citation type="submission" date="2020-11" db="EMBL/GenBank/DDBJ databases">
        <authorList>
            <consortium name="DOE Joint Genome Institute"/>
            <person name="Kuo A."/>
            <person name="Miyauchi S."/>
            <person name="Kiss E."/>
            <person name="Drula E."/>
            <person name="Kohler A."/>
            <person name="Sanchez-Garcia M."/>
            <person name="Andreopoulos B."/>
            <person name="Barry K.W."/>
            <person name="Bonito G."/>
            <person name="Buee M."/>
            <person name="Carver A."/>
            <person name="Chen C."/>
            <person name="Cichocki N."/>
            <person name="Clum A."/>
            <person name="Culley D."/>
            <person name="Crous P.W."/>
            <person name="Fauchery L."/>
            <person name="Girlanda M."/>
            <person name="Hayes R."/>
            <person name="Keri Z."/>
            <person name="Labutti K."/>
            <person name="Lipzen A."/>
            <person name="Lombard V."/>
            <person name="Magnuson J."/>
            <person name="Maillard F."/>
            <person name="Morin E."/>
            <person name="Murat C."/>
            <person name="Nolan M."/>
            <person name="Ohm R."/>
            <person name="Pangilinan J."/>
            <person name="Pereira M."/>
            <person name="Perotto S."/>
            <person name="Peter M."/>
            <person name="Riley R."/>
            <person name="Sitrit Y."/>
            <person name="Stielow B."/>
            <person name="Szollosi G."/>
            <person name="Zifcakova L."/>
            <person name="Stursova M."/>
            <person name="Spatafora J.W."/>
            <person name="Tedersoo L."/>
            <person name="Vaario L.-M."/>
            <person name="Yamada A."/>
            <person name="Yan M."/>
            <person name="Wang P."/>
            <person name="Xu J."/>
            <person name="Bruns T."/>
            <person name="Baldrian P."/>
            <person name="Vilgalys R."/>
            <person name="Henrissat B."/>
            <person name="Grigoriev I.V."/>
            <person name="Hibbett D."/>
            <person name="Nagy L.G."/>
            <person name="Martin F.M."/>
        </authorList>
    </citation>
    <scope>NUCLEOTIDE SEQUENCE</scope>
    <source>
        <strain evidence="1">UH-Tt-Lm1</strain>
    </source>
</reference>